<dbReference type="GO" id="GO:0016787">
    <property type="term" value="F:hydrolase activity"/>
    <property type="evidence" value="ECO:0007669"/>
    <property type="project" value="UniProtKB-KW"/>
</dbReference>
<dbReference type="PROSITE" id="PS50878">
    <property type="entry name" value="RT_POL"/>
    <property type="match status" value="1"/>
</dbReference>
<dbReference type="InterPro" id="IPR043128">
    <property type="entry name" value="Rev_trsase/Diguanyl_cyclase"/>
</dbReference>
<organism evidence="11 12">
    <name type="scientific">Loxostege sticticalis</name>
    <name type="common">Beet webworm moth</name>
    <dbReference type="NCBI Taxonomy" id="481309"/>
    <lineage>
        <taxon>Eukaryota</taxon>
        <taxon>Metazoa</taxon>
        <taxon>Ecdysozoa</taxon>
        <taxon>Arthropoda</taxon>
        <taxon>Hexapoda</taxon>
        <taxon>Insecta</taxon>
        <taxon>Pterygota</taxon>
        <taxon>Neoptera</taxon>
        <taxon>Endopterygota</taxon>
        <taxon>Lepidoptera</taxon>
        <taxon>Glossata</taxon>
        <taxon>Ditrysia</taxon>
        <taxon>Pyraloidea</taxon>
        <taxon>Crambidae</taxon>
        <taxon>Pyraustinae</taxon>
        <taxon>Loxostege</taxon>
    </lineage>
</organism>
<dbReference type="SUPFAM" id="SSF56672">
    <property type="entry name" value="DNA/RNA polymerases"/>
    <property type="match status" value="1"/>
</dbReference>
<dbReference type="FunFam" id="3.30.70.270:FF:000020">
    <property type="entry name" value="Transposon Tf2-6 polyprotein-like Protein"/>
    <property type="match status" value="1"/>
</dbReference>
<evidence type="ECO:0000313" key="12">
    <source>
        <dbReference type="Proteomes" id="UP001549921"/>
    </source>
</evidence>
<evidence type="ECO:0000256" key="2">
    <source>
        <dbReference type="ARBA" id="ARBA00022679"/>
    </source>
</evidence>
<dbReference type="PANTHER" id="PTHR37984:SF5">
    <property type="entry name" value="PROTEIN NYNRIN-LIKE"/>
    <property type="match status" value="1"/>
</dbReference>
<evidence type="ECO:0000256" key="6">
    <source>
        <dbReference type="ARBA" id="ARBA00022801"/>
    </source>
</evidence>
<dbReference type="InterPro" id="IPR043502">
    <property type="entry name" value="DNA/RNA_pol_sf"/>
</dbReference>
<dbReference type="PROSITE" id="PS50994">
    <property type="entry name" value="INTEGRASE"/>
    <property type="match status" value="1"/>
</dbReference>
<dbReference type="EMBL" id="JBEDNZ010000013">
    <property type="protein sequence ID" value="KAL0830474.1"/>
    <property type="molecule type" value="Genomic_DNA"/>
</dbReference>
<keyword evidence="5" id="KW-0255">Endonuclease</keyword>
<feature type="domain" description="Reverse transcriptase" evidence="9">
    <location>
        <begin position="441"/>
        <end position="619"/>
    </location>
</feature>
<feature type="compositionally biased region" description="Low complexity" evidence="8">
    <location>
        <begin position="1219"/>
        <end position="1238"/>
    </location>
</feature>
<dbReference type="InterPro" id="IPR050951">
    <property type="entry name" value="Retrovirus_Pol_polyprotein"/>
</dbReference>
<evidence type="ECO:0000256" key="3">
    <source>
        <dbReference type="ARBA" id="ARBA00022695"/>
    </source>
</evidence>
<dbReference type="InterPro" id="IPR041373">
    <property type="entry name" value="RT_RNaseH"/>
</dbReference>
<evidence type="ECO:0000256" key="7">
    <source>
        <dbReference type="ARBA" id="ARBA00022918"/>
    </source>
</evidence>
<sequence length="1256" mass="141323">MASNLGNVMFPGQFDPKSDKWSEYKDRLLCALDVAGITDSTLDRARSLFLSQCGKETYSLIVSLLVPLRPTNVPFYDILAVLDKFYEPEVNEILQAGKFHKRVQSKDESVQDFVAAISLLGAQCNFTDLKRQLRDRLVLGVRDDRLRRELLKAKDLTYESAVQQCLNYQATFHDMYPDPSDSKLTPSTSGEPMDIGKIKSDDCRHCARRHRVNEQCPFTKARCFYCKKYGHITAACLKKNAKVHQVESEDKEASADGPEKMMGVYRCSESYRPPITANVLIDGAQIYMEVDSGASRTIMSEDTYKKLWDTPPPLKSTNVKLVTWTRDPLTVLGATHVRAKLGNKEAQCELFIVSGKGPCLLGRNWFEALGLEISGICWNDQEIDNLVQQFPSLFKDTLGEYNGPAVSLHVRADAVPRYLKARPVPFPLKQQVEDELRRIVDSGILTPVRHSDWATPLRLVKKDDGSLRICGDYRSTVNPAIEVGTYPMPAAVESFVKLSGGRIFSKLDLKSAYMQLKVDDETAKLLTLNTPLGLMKMNRLAFGVNAAPGIFQRVMANALSGLEGVACLLDDVAVSGRTSKEHNERLHKVLKIINDLGFRLNVKKCVFASNSIHFLGHMIDAEGLHPSPVKVKEIKDKPAPTNKESLRAFLGLYNFYEKFIPGRSTILEPLYRLLEAKRPWCWGEAENKAFEQAKELLSSDLTLVNYELHRELLLICDSSSYGVGAIIAHVMDDGTERPIMMASRTLQPHERKYGQIDKEALAIMFGLTKFNEFLAGRKFCIITDHKPLVGLFSPKKPIPDQISPRMLRWALKLSAYEYDIKYRPGKALGNADALSRWTVETTAVVAEAPVREVLFETKRDTLLQKVLFHILHGWPRSNGDPTLQPFWTRREALSHSKGCLLWCNRVIVPTLLQSEVLNLLHAPHAGIVQTKAYARGYVWWPGMDQQIEHRVLECEQCQSVRNNPPRDPQTWITPGKAWSRLHVDFAGPFQGKTFLVLIDSYSKWFEAEIMPSMSSEAVIASLRKIFASQGLPDVLVSDNGRNFTSREFNTFLKNNGIKHLYSPPYHPASNGQIERAIQTFKNKLRKIADENRPWSEKLPKTLYALRTVPNSCTNKTPAEMLNGRRYRTAVSSLHPDTVPSDTDKQLDAAAHRTPARTFTVDQPVLARMYGPGEKWQRAVIELVEGPSTYMVRTEDGELHRRHADQVISRAVAPDPPLPSAARQAPTSSSRPSSPEPSIVIPPPEQWPDIIGIPVDD</sequence>
<keyword evidence="2" id="KW-0808">Transferase</keyword>
<dbReference type="InterPro" id="IPR001584">
    <property type="entry name" value="Integrase_cat-core"/>
</dbReference>
<dbReference type="Gene3D" id="3.10.10.10">
    <property type="entry name" value="HIV Type 1 Reverse Transcriptase, subunit A, domain 1"/>
    <property type="match status" value="1"/>
</dbReference>
<keyword evidence="6" id="KW-0378">Hydrolase</keyword>
<dbReference type="Pfam" id="PF00078">
    <property type="entry name" value="RVT_1"/>
    <property type="match status" value="1"/>
</dbReference>
<dbReference type="Pfam" id="PF17921">
    <property type="entry name" value="Integrase_H2C2"/>
    <property type="match status" value="1"/>
</dbReference>
<dbReference type="InterPro" id="IPR021109">
    <property type="entry name" value="Peptidase_aspartic_dom_sf"/>
</dbReference>
<dbReference type="Gene3D" id="3.30.70.270">
    <property type="match status" value="2"/>
</dbReference>
<name>A0ABD0SXU0_LOXSC</name>
<accession>A0ABD0SXU0</accession>
<evidence type="ECO:0000313" key="11">
    <source>
        <dbReference type="EMBL" id="KAL0830474.1"/>
    </source>
</evidence>
<dbReference type="PANTHER" id="PTHR37984">
    <property type="entry name" value="PROTEIN CBG26694"/>
    <property type="match status" value="1"/>
</dbReference>
<dbReference type="FunFam" id="1.10.340.70:FF:000003">
    <property type="entry name" value="Protein CBG25708"/>
    <property type="match status" value="1"/>
</dbReference>
<dbReference type="Proteomes" id="UP001549921">
    <property type="component" value="Unassembled WGS sequence"/>
</dbReference>
<dbReference type="FunFam" id="3.30.420.10:FF:000063">
    <property type="entry name" value="Retrovirus-related Pol polyprotein from transposon 297-like Protein"/>
    <property type="match status" value="1"/>
</dbReference>
<gene>
    <name evidence="11" type="ORF">ABMA28_002639</name>
</gene>
<comment type="caution">
    <text evidence="11">The sequence shown here is derived from an EMBL/GenBank/DDBJ whole genome shotgun (WGS) entry which is preliminary data.</text>
</comment>
<dbReference type="GO" id="GO:0003964">
    <property type="term" value="F:RNA-directed DNA polymerase activity"/>
    <property type="evidence" value="ECO:0007669"/>
    <property type="project" value="UniProtKB-KW"/>
</dbReference>
<dbReference type="Gene3D" id="2.40.70.10">
    <property type="entry name" value="Acid Proteases"/>
    <property type="match status" value="1"/>
</dbReference>
<keyword evidence="3" id="KW-0548">Nucleotidyltransferase</keyword>
<dbReference type="InterPro" id="IPR000477">
    <property type="entry name" value="RT_dom"/>
</dbReference>
<dbReference type="GO" id="GO:0004519">
    <property type="term" value="F:endonuclease activity"/>
    <property type="evidence" value="ECO:0007669"/>
    <property type="project" value="UniProtKB-KW"/>
</dbReference>
<dbReference type="Pfam" id="PF17917">
    <property type="entry name" value="RT_RNaseH"/>
    <property type="match status" value="1"/>
</dbReference>
<dbReference type="AlphaFoldDB" id="A0ABD0SXU0"/>
<dbReference type="InterPro" id="IPR041588">
    <property type="entry name" value="Integrase_H2C2"/>
</dbReference>
<dbReference type="InterPro" id="IPR012337">
    <property type="entry name" value="RNaseH-like_sf"/>
</dbReference>
<evidence type="ECO:0000256" key="8">
    <source>
        <dbReference type="SAM" id="MobiDB-lite"/>
    </source>
</evidence>
<dbReference type="SUPFAM" id="SSF53098">
    <property type="entry name" value="Ribonuclease H-like"/>
    <property type="match status" value="1"/>
</dbReference>
<feature type="domain" description="Integrase catalytic" evidence="10">
    <location>
        <begin position="970"/>
        <end position="1125"/>
    </location>
</feature>
<dbReference type="CDD" id="cd09274">
    <property type="entry name" value="RNase_HI_RT_Ty3"/>
    <property type="match status" value="1"/>
</dbReference>
<evidence type="ECO:0000256" key="1">
    <source>
        <dbReference type="ARBA" id="ARBA00012493"/>
    </source>
</evidence>
<dbReference type="EC" id="2.7.7.49" evidence="1"/>
<feature type="region of interest" description="Disordered" evidence="8">
    <location>
        <begin position="1208"/>
        <end position="1256"/>
    </location>
</feature>
<evidence type="ECO:0000259" key="10">
    <source>
        <dbReference type="PROSITE" id="PS50994"/>
    </source>
</evidence>
<dbReference type="Gene3D" id="3.30.420.10">
    <property type="entry name" value="Ribonuclease H-like superfamily/Ribonuclease H"/>
    <property type="match status" value="1"/>
</dbReference>
<dbReference type="Pfam" id="PF00665">
    <property type="entry name" value="rve"/>
    <property type="match status" value="1"/>
</dbReference>
<evidence type="ECO:0000256" key="5">
    <source>
        <dbReference type="ARBA" id="ARBA00022759"/>
    </source>
</evidence>
<dbReference type="SUPFAM" id="SSF50630">
    <property type="entry name" value="Acid proteases"/>
    <property type="match status" value="1"/>
</dbReference>
<dbReference type="Gene3D" id="1.10.340.70">
    <property type="match status" value="1"/>
</dbReference>
<dbReference type="GO" id="GO:0042575">
    <property type="term" value="C:DNA polymerase complex"/>
    <property type="evidence" value="ECO:0007669"/>
    <property type="project" value="UniProtKB-ARBA"/>
</dbReference>
<protein>
    <recommendedName>
        <fullName evidence="1">RNA-directed DNA polymerase</fullName>
        <ecNumber evidence="1">2.7.7.49</ecNumber>
    </recommendedName>
</protein>
<evidence type="ECO:0000259" key="9">
    <source>
        <dbReference type="PROSITE" id="PS50878"/>
    </source>
</evidence>
<reference evidence="11 12" key="1">
    <citation type="submission" date="2024-06" db="EMBL/GenBank/DDBJ databases">
        <title>A chromosome-level genome assembly of beet webworm, Loxostege sticticalis.</title>
        <authorList>
            <person name="Zhang Y."/>
        </authorList>
    </citation>
    <scope>NUCLEOTIDE SEQUENCE [LARGE SCALE GENOMIC DNA]</scope>
    <source>
        <strain evidence="11">AQ028</strain>
        <tissue evidence="11">Male pupae</tissue>
    </source>
</reference>
<dbReference type="InterPro" id="IPR036397">
    <property type="entry name" value="RNaseH_sf"/>
</dbReference>
<keyword evidence="4" id="KW-0540">Nuclease</keyword>
<evidence type="ECO:0000256" key="4">
    <source>
        <dbReference type="ARBA" id="ARBA00022722"/>
    </source>
</evidence>
<keyword evidence="7" id="KW-0695">RNA-directed DNA polymerase</keyword>
<proteinExistence type="predicted"/>
<dbReference type="CDD" id="cd01647">
    <property type="entry name" value="RT_LTR"/>
    <property type="match status" value="1"/>
</dbReference>